<sequence length="111" mass="12540">MNITFTDRAMQQLEQILSNTKKRLKLKYDTEGCGCAVSGVPTLWLVDQAEEDDIAIETNYVPVLLEKSRLVFYDDKMVIDAVEGAGCFLLKSSNQILNPRMSLVEVSEQHE</sequence>
<dbReference type="InterPro" id="IPR000361">
    <property type="entry name" value="ATAP_core_dom"/>
</dbReference>
<dbReference type="Proteomes" id="UP000076865">
    <property type="component" value="Chromosome"/>
</dbReference>
<protein>
    <submittedName>
        <fullName evidence="2">Iron-sulfur cluster biosynthesis family protein</fullName>
    </submittedName>
</protein>
<gene>
    <name evidence="2" type="ORF">GFC30_2522</name>
</gene>
<dbReference type="RefSeq" id="WP_066326021.1">
    <property type="nucleotide sequence ID" value="NZ_CP015438.1"/>
</dbReference>
<keyword evidence="3" id="KW-1185">Reference proteome</keyword>
<proteinExistence type="predicted"/>
<organism evidence="2 3">
    <name type="scientific">Anoxybacteroides amylolyticum</name>
    <dbReference type="NCBI Taxonomy" id="294699"/>
    <lineage>
        <taxon>Bacteria</taxon>
        <taxon>Bacillati</taxon>
        <taxon>Bacillota</taxon>
        <taxon>Bacilli</taxon>
        <taxon>Bacillales</taxon>
        <taxon>Anoxybacillaceae</taxon>
        <taxon>Anoxybacteroides</taxon>
    </lineage>
</organism>
<dbReference type="SUPFAM" id="SSF89360">
    <property type="entry name" value="HesB-like domain"/>
    <property type="match status" value="1"/>
</dbReference>
<accession>A0A160F5J2</accession>
<dbReference type="Gene3D" id="2.60.300.12">
    <property type="entry name" value="HesB-like domain"/>
    <property type="match status" value="1"/>
</dbReference>
<evidence type="ECO:0000259" key="1">
    <source>
        <dbReference type="Pfam" id="PF01521"/>
    </source>
</evidence>
<name>A0A160F5J2_9BACL</name>
<dbReference type="EMBL" id="CP015438">
    <property type="protein sequence ID" value="ANB61125.1"/>
    <property type="molecule type" value="Genomic_DNA"/>
</dbReference>
<dbReference type="Pfam" id="PF01521">
    <property type="entry name" value="Fe-S_biosyn"/>
    <property type="match status" value="1"/>
</dbReference>
<dbReference type="InterPro" id="IPR035903">
    <property type="entry name" value="HesB-like_dom_sf"/>
</dbReference>
<reference evidence="2 3" key="1">
    <citation type="journal article" date="2006" name="Syst. Appl. Microbiol.">
        <title>Anoxybacillus amylolyticus sp. nov., a thermophilic amylase producing bacterium isolated from Mount Rittmann (Antarctica).</title>
        <authorList>
            <person name="Poli A."/>
            <person name="Esposito E."/>
            <person name="Lama L."/>
            <person name="Orlando P."/>
            <person name="Nicolaus G."/>
            <person name="de Appolonia F."/>
            <person name="Gambacorta A."/>
            <person name="Nicolaus B."/>
        </authorList>
    </citation>
    <scope>NUCLEOTIDE SEQUENCE [LARGE SCALE GENOMIC DNA]</scope>
    <source>
        <strain evidence="2 3">DSM 15939</strain>
    </source>
</reference>
<evidence type="ECO:0000313" key="2">
    <source>
        <dbReference type="EMBL" id="ANB61125.1"/>
    </source>
</evidence>
<dbReference type="OrthoDB" id="2361087at2"/>
<feature type="domain" description="Core" evidence="1">
    <location>
        <begin position="1"/>
        <end position="104"/>
    </location>
</feature>
<dbReference type="KEGG" id="aamy:GFC30_2522"/>
<evidence type="ECO:0000313" key="3">
    <source>
        <dbReference type="Proteomes" id="UP000076865"/>
    </source>
</evidence>
<dbReference type="AlphaFoldDB" id="A0A160F5J2"/>
<dbReference type="PATRIC" id="fig|294699.3.peg.2593"/>